<feature type="transmembrane region" description="Helical" evidence="1">
    <location>
        <begin position="41"/>
        <end position="72"/>
    </location>
</feature>
<protein>
    <submittedName>
        <fullName evidence="2">Uncharacterized protein</fullName>
    </submittedName>
</protein>
<keyword evidence="1" id="KW-1133">Transmembrane helix</keyword>
<evidence type="ECO:0000256" key="1">
    <source>
        <dbReference type="SAM" id="Phobius"/>
    </source>
</evidence>
<name>A0A1L8E5W8_HAEIR</name>
<accession>A0A1L8E5W8</accession>
<proteinExistence type="predicted"/>
<organism evidence="2">
    <name type="scientific">Haematobia irritans</name>
    <name type="common">Horn fly</name>
    <name type="synonym">Conops irritans</name>
    <dbReference type="NCBI Taxonomy" id="7368"/>
    <lineage>
        <taxon>Eukaryota</taxon>
        <taxon>Metazoa</taxon>
        <taxon>Ecdysozoa</taxon>
        <taxon>Arthropoda</taxon>
        <taxon>Hexapoda</taxon>
        <taxon>Insecta</taxon>
        <taxon>Pterygota</taxon>
        <taxon>Neoptera</taxon>
        <taxon>Endopterygota</taxon>
        <taxon>Diptera</taxon>
        <taxon>Brachycera</taxon>
        <taxon>Muscomorpha</taxon>
        <taxon>Muscoidea</taxon>
        <taxon>Muscidae</taxon>
        <taxon>Haematobia</taxon>
    </lineage>
</organism>
<reference evidence="2" key="1">
    <citation type="submission" date="2017-01" db="EMBL/GenBank/DDBJ databases">
        <title>An insight into the sialome and mialome of the horn fly, Haematobia irritans.</title>
        <authorList>
            <person name="Breijo M."/>
            <person name="Boiani M."/>
            <person name="Ures X."/>
            <person name="Rocha S."/>
            <person name="Sequeira M."/>
            <person name="Ribeiro J.M."/>
        </authorList>
    </citation>
    <scope>NUCLEOTIDE SEQUENCE</scope>
</reference>
<dbReference type="AlphaFoldDB" id="A0A1L8E5W8"/>
<sequence length="102" mass="11556">MKARRMRQLVMQVPAQVLVPVQAQAQVIPVTMNMIVHAADHHIMVISIMVVVITIIMAVVHTLMVIIGDVLVADLVMVPMDKLQDHIMDTYHLRRVVHLHVQ</sequence>
<dbReference type="EMBL" id="GFDG01004696">
    <property type="protein sequence ID" value="JAV14103.1"/>
    <property type="molecule type" value="Transcribed_RNA"/>
</dbReference>
<evidence type="ECO:0000313" key="2">
    <source>
        <dbReference type="EMBL" id="JAV14103.1"/>
    </source>
</evidence>
<keyword evidence="1" id="KW-0812">Transmembrane</keyword>
<keyword evidence="1" id="KW-0472">Membrane</keyword>